<dbReference type="GO" id="GO:0030687">
    <property type="term" value="C:preribosome, large subunit precursor"/>
    <property type="evidence" value="ECO:0007669"/>
    <property type="project" value="TreeGrafter"/>
</dbReference>
<evidence type="ECO:0000259" key="2">
    <source>
        <dbReference type="Pfam" id="PF12756"/>
    </source>
</evidence>
<gene>
    <name evidence="3" type="ORF">CI238_09276</name>
</gene>
<protein>
    <submittedName>
        <fullName evidence="3">Pre-60s factor</fullName>
    </submittedName>
</protein>
<feature type="domain" description="ZN622/Rei1/Reh1 zinc finger C2H2-type" evidence="2">
    <location>
        <begin position="60"/>
        <end position="156"/>
    </location>
</feature>
<name>A0A166TV10_COLIC</name>
<dbReference type="EMBL" id="LFIW01002369">
    <property type="protein sequence ID" value="KZL72534.1"/>
    <property type="molecule type" value="Genomic_DNA"/>
</dbReference>
<dbReference type="InterPro" id="IPR041661">
    <property type="entry name" value="ZN622/Rei1/Reh1_Znf-C2H2"/>
</dbReference>
<dbReference type="PANTHER" id="PTHR13182:SF8">
    <property type="entry name" value="CYTOPLASMIC 60S SUBUNIT BIOGENESIS FACTOR ZNF622"/>
    <property type="match status" value="1"/>
</dbReference>
<accession>A0A166TV10</accession>
<reference evidence="3 4" key="1">
    <citation type="submission" date="2015-06" db="EMBL/GenBank/DDBJ databases">
        <title>Survival trade-offs in plant roots during colonization by closely related pathogenic and mutualistic fungi.</title>
        <authorList>
            <person name="Hacquard S."/>
            <person name="Kracher B."/>
            <person name="Hiruma K."/>
            <person name="Weinman A."/>
            <person name="Muench P."/>
            <person name="Garrido Oter R."/>
            <person name="Ver Loren van Themaat E."/>
            <person name="Dallerey J.-F."/>
            <person name="Damm U."/>
            <person name="Henrissat B."/>
            <person name="Lespinet O."/>
            <person name="Thon M."/>
            <person name="Kemen E."/>
            <person name="McHardy A.C."/>
            <person name="Schulze-Lefert P."/>
            <person name="O'Connell R.J."/>
        </authorList>
    </citation>
    <scope>NUCLEOTIDE SEQUENCE [LARGE SCALE GENOMIC DNA]</scope>
    <source>
        <strain evidence="3 4">MAFF 238704</strain>
    </source>
</reference>
<evidence type="ECO:0000256" key="1">
    <source>
        <dbReference type="SAM" id="MobiDB-lite"/>
    </source>
</evidence>
<feature type="region of interest" description="Disordered" evidence="1">
    <location>
        <begin position="1"/>
        <end position="53"/>
    </location>
</feature>
<proteinExistence type="predicted"/>
<organism evidence="3 4">
    <name type="scientific">Colletotrichum incanum</name>
    <name type="common">Soybean anthracnose fungus</name>
    <dbReference type="NCBI Taxonomy" id="1573173"/>
    <lineage>
        <taxon>Eukaryota</taxon>
        <taxon>Fungi</taxon>
        <taxon>Dikarya</taxon>
        <taxon>Ascomycota</taxon>
        <taxon>Pezizomycotina</taxon>
        <taxon>Sordariomycetes</taxon>
        <taxon>Hypocreomycetidae</taxon>
        <taxon>Glomerellales</taxon>
        <taxon>Glomerellaceae</taxon>
        <taxon>Colletotrichum</taxon>
        <taxon>Colletotrichum spaethianum species complex</taxon>
    </lineage>
</organism>
<feature type="compositionally biased region" description="Basic and acidic residues" evidence="1">
    <location>
        <begin position="12"/>
        <end position="21"/>
    </location>
</feature>
<dbReference type="STRING" id="1573173.A0A166TV10"/>
<evidence type="ECO:0000313" key="3">
    <source>
        <dbReference type="EMBL" id="KZL72534.1"/>
    </source>
</evidence>
<feature type="compositionally biased region" description="Polar residues" evidence="1">
    <location>
        <begin position="1"/>
        <end position="11"/>
    </location>
</feature>
<dbReference type="PANTHER" id="PTHR13182">
    <property type="entry name" value="ZINC FINGER PROTEIN 622"/>
    <property type="match status" value="1"/>
</dbReference>
<dbReference type="InterPro" id="IPR040025">
    <property type="entry name" value="Znf622/Rei1/Reh1"/>
</dbReference>
<dbReference type="GO" id="GO:0042273">
    <property type="term" value="P:ribosomal large subunit biogenesis"/>
    <property type="evidence" value="ECO:0007669"/>
    <property type="project" value="TreeGrafter"/>
</dbReference>
<sequence>MSNSIETSRSAKASENKEVRVETSFLDEGLSSLRLENSDEEDSESSEGSGASVDTFDPTQCLFCNCHSKDLDDNLDHMRKRHGLVIPYPEKLIVDHETLVKYLHLVIYEYAECLYCGSVRNTPQAAQQHMTGKGHCKIDIEKENSEFRDFYDFESNVDSDADGLGDSGRISFVHTEEGTRWLPSGKTVTHRRIKKTRDHRILKSVDVTNTFSLLEDGQYSQDPKTTASLMIKNGKKKDLVAAEKHDDIFNKQLATMRQRDRLALVHLPLPQQRALFAEAKKQQEVWNRFESDLAIKRQSKAMAK</sequence>
<keyword evidence="4" id="KW-1185">Reference proteome</keyword>
<dbReference type="Pfam" id="PF12756">
    <property type="entry name" value="zf-C2H2_2"/>
    <property type="match status" value="1"/>
</dbReference>
<evidence type="ECO:0000313" key="4">
    <source>
        <dbReference type="Proteomes" id="UP000076584"/>
    </source>
</evidence>
<dbReference type="AlphaFoldDB" id="A0A166TV10"/>
<dbReference type="Proteomes" id="UP000076584">
    <property type="component" value="Unassembled WGS sequence"/>
</dbReference>
<dbReference type="InterPro" id="IPR036236">
    <property type="entry name" value="Znf_C2H2_sf"/>
</dbReference>
<comment type="caution">
    <text evidence="3">The sequence shown here is derived from an EMBL/GenBank/DDBJ whole genome shotgun (WGS) entry which is preliminary data.</text>
</comment>
<dbReference type="SUPFAM" id="SSF57667">
    <property type="entry name" value="beta-beta-alpha zinc fingers"/>
    <property type="match status" value="1"/>
</dbReference>